<organism evidence="8 9">
    <name type="scientific">Brachybacterium halotolerans</name>
    <dbReference type="NCBI Taxonomy" id="2795215"/>
    <lineage>
        <taxon>Bacteria</taxon>
        <taxon>Bacillati</taxon>
        <taxon>Actinomycetota</taxon>
        <taxon>Actinomycetes</taxon>
        <taxon>Micrococcales</taxon>
        <taxon>Dermabacteraceae</taxon>
        <taxon>Brachybacterium</taxon>
    </lineage>
</organism>
<dbReference type="Pfam" id="PF07681">
    <property type="entry name" value="DoxX"/>
    <property type="match status" value="1"/>
</dbReference>
<comment type="subcellular location">
    <subcellularLocation>
        <location evidence="1">Cell membrane</location>
        <topology evidence="1">Multi-pass membrane protein</topology>
    </subcellularLocation>
</comment>
<dbReference type="PANTHER" id="PTHR33452:SF1">
    <property type="entry name" value="INNER MEMBRANE PROTEIN YPHA-RELATED"/>
    <property type="match status" value="1"/>
</dbReference>
<reference evidence="8 9" key="1">
    <citation type="submission" date="2020-12" db="EMBL/GenBank/DDBJ databases">
        <title>Brachybacterium sp. MASK1Z-5, whole genome shotgun sequence.</title>
        <authorList>
            <person name="Tuo L."/>
        </authorList>
    </citation>
    <scope>NUCLEOTIDE SEQUENCE [LARGE SCALE GENOMIC DNA]</scope>
    <source>
        <strain evidence="8 9">MASK1Z-5</strain>
    </source>
</reference>
<comment type="caution">
    <text evidence="8">The sequence shown here is derived from an EMBL/GenBank/DDBJ whole genome shotgun (WGS) entry which is preliminary data.</text>
</comment>
<dbReference type="RefSeq" id="WP_200503356.1">
    <property type="nucleotide sequence ID" value="NZ_JAEDAJ010000009.1"/>
</dbReference>
<keyword evidence="6 7" id="KW-0472">Membrane</keyword>
<evidence type="ECO:0000313" key="9">
    <source>
        <dbReference type="Proteomes" id="UP000612352"/>
    </source>
</evidence>
<comment type="similarity">
    <text evidence="2">Belongs to the DoxX family.</text>
</comment>
<evidence type="ECO:0000256" key="1">
    <source>
        <dbReference type="ARBA" id="ARBA00004651"/>
    </source>
</evidence>
<dbReference type="PANTHER" id="PTHR33452">
    <property type="entry name" value="OXIDOREDUCTASE CATD-RELATED"/>
    <property type="match status" value="1"/>
</dbReference>
<sequence>MATSTAQRHSTARDLGLLVARIVLGVVFTAHGIQKISEWGLDATAQNFAGMGVPMPELAAPVVAILELAGGIALILGVLTPWVGILLAIDMLVAALLVHVGSGVFVDGGGWELVGGLGAGALALAATGSGRLSLDHLFVGRRSGRRSARA</sequence>
<keyword evidence="5 7" id="KW-1133">Transmembrane helix</keyword>
<feature type="transmembrane region" description="Helical" evidence="7">
    <location>
        <begin position="117"/>
        <end position="139"/>
    </location>
</feature>
<dbReference type="Proteomes" id="UP000612352">
    <property type="component" value="Unassembled WGS sequence"/>
</dbReference>
<keyword evidence="3" id="KW-1003">Cell membrane</keyword>
<evidence type="ECO:0000256" key="7">
    <source>
        <dbReference type="SAM" id="Phobius"/>
    </source>
</evidence>
<evidence type="ECO:0000256" key="2">
    <source>
        <dbReference type="ARBA" id="ARBA00006679"/>
    </source>
</evidence>
<evidence type="ECO:0000256" key="3">
    <source>
        <dbReference type="ARBA" id="ARBA00022475"/>
    </source>
</evidence>
<evidence type="ECO:0000256" key="6">
    <source>
        <dbReference type="ARBA" id="ARBA00023136"/>
    </source>
</evidence>
<feature type="transmembrane region" description="Helical" evidence="7">
    <location>
        <begin position="86"/>
        <end position="105"/>
    </location>
</feature>
<dbReference type="InterPro" id="IPR032808">
    <property type="entry name" value="DoxX"/>
</dbReference>
<accession>A0ABS1BCW9</accession>
<evidence type="ECO:0000256" key="4">
    <source>
        <dbReference type="ARBA" id="ARBA00022692"/>
    </source>
</evidence>
<evidence type="ECO:0000256" key="5">
    <source>
        <dbReference type="ARBA" id="ARBA00022989"/>
    </source>
</evidence>
<proteinExistence type="inferred from homology"/>
<evidence type="ECO:0000313" key="8">
    <source>
        <dbReference type="EMBL" id="MBK0332456.1"/>
    </source>
</evidence>
<name>A0ABS1BCW9_9MICO</name>
<dbReference type="InterPro" id="IPR051907">
    <property type="entry name" value="DoxX-like_oxidoreductase"/>
</dbReference>
<keyword evidence="4 7" id="KW-0812">Transmembrane</keyword>
<protein>
    <submittedName>
        <fullName evidence="8">DoxX family protein</fullName>
    </submittedName>
</protein>
<feature type="transmembrane region" description="Helical" evidence="7">
    <location>
        <begin position="15"/>
        <end position="33"/>
    </location>
</feature>
<gene>
    <name evidence="8" type="ORF">I8D64_13725</name>
</gene>
<keyword evidence="9" id="KW-1185">Reference proteome</keyword>
<dbReference type="EMBL" id="JAEDAJ010000009">
    <property type="protein sequence ID" value="MBK0332456.1"/>
    <property type="molecule type" value="Genomic_DNA"/>
</dbReference>
<feature type="transmembrane region" description="Helical" evidence="7">
    <location>
        <begin position="58"/>
        <end position="79"/>
    </location>
</feature>